<dbReference type="EMBL" id="KN824281">
    <property type="protein sequence ID" value="KIM31871.1"/>
    <property type="molecule type" value="Genomic_DNA"/>
</dbReference>
<name>A0A0C3BK52_SERVB</name>
<dbReference type="HOGENOM" id="CLU_2401044_0_0_1"/>
<protein>
    <submittedName>
        <fullName evidence="1">Uncharacterized protein</fullName>
    </submittedName>
</protein>
<dbReference type="AlphaFoldDB" id="A0A0C3BK52"/>
<sequence>MARVESCPTSHSKKLLEIEIQLHPGISVCYYRAYSRQTKPGRMYMVKDHDRWQSFPKSGSTHITHTWSSNLHVINPILHSVAIGAFTSCPDVV</sequence>
<reference evidence="2" key="2">
    <citation type="submission" date="2015-01" db="EMBL/GenBank/DDBJ databases">
        <title>Evolutionary Origins and Diversification of the Mycorrhizal Mutualists.</title>
        <authorList>
            <consortium name="DOE Joint Genome Institute"/>
            <consortium name="Mycorrhizal Genomics Consortium"/>
            <person name="Kohler A."/>
            <person name="Kuo A."/>
            <person name="Nagy L.G."/>
            <person name="Floudas D."/>
            <person name="Copeland A."/>
            <person name="Barry K.W."/>
            <person name="Cichocki N."/>
            <person name="Veneault-Fourrey C."/>
            <person name="LaButti K."/>
            <person name="Lindquist E.A."/>
            <person name="Lipzen A."/>
            <person name="Lundell T."/>
            <person name="Morin E."/>
            <person name="Murat C."/>
            <person name="Riley R."/>
            <person name="Ohm R."/>
            <person name="Sun H."/>
            <person name="Tunlid A."/>
            <person name="Henrissat B."/>
            <person name="Grigoriev I.V."/>
            <person name="Hibbett D.S."/>
            <person name="Martin F."/>
        </authorList>
    </citation>
    <scope>NUCLEOTIDE SEQUENCE [LARGE SCALE GENOMIC DNA]</scope>
    <source>
        <strain evidence="2">MAFF 305830</strain>
    </source>
</reference>
<gene>
    <name evidence="1" type="ORF">M408DRAFT_240013</name>
</gene>
<evidence type="ECO:0000313" key="2">
    <source>
        <dbReference type="Proteomes" id="UP000054097"/>
    </source>
</evidence>
<dbReference type="Proteomes" id="UP000054097">
    <property type="component" value="Unassembled WGS sequence"/>
</dbReference>
<proteinExistence type="predicted"/>
<reference evidence="1 2" key="1">
    <citation type="submission" date="2014-04" db="EMBL/GenBank/DDBJ databases">
        <authorList>
            <consortium name="DOE Joint Genome Institute"/>
            <person name="Kuo A."/>
            <person name="Zuccaro A."/>
            <person name="Kohler A."/>
            <person name="Nagy L.G."/>
            <person name="Floudas D."/>
            <person name="Copeland A."/>
            <person name="Barry K.W."/>
            <person name="Cichocki N."/>
            <person name="Veneault-Fourrey C."/>
            <person name="LaButti K."/>
            <person name="Lindquist E.A."/>
            <person name="Lipzen A."/>
            <person name="Lundell T."/>
            <person name="Morin E."/>
            <person name="Murat C."/>
            <person name="Sun H."/>
            <person name="Tunlid A."/>
            <person name="Henrissat B."/>
            <person name="Grigoriev I.V."/>
            <person name="Hibbett D.S."/>
            <person name="Martin F."/>
            <person name="Nordberg H.P."/>
            <person name="Cantor M.N."/>
            <person name="Hua S.X."/>
        </authorList>
    </citation>
    <scope>NUCLEOTIDE SEQUENCE [LARGE SCALE GENOMIC DNA]</scope>
    <source>
        <strain evidence="1 2">MAFF 305830</strain>
    </source>
</reference>
<accession>A0A0C3BK52</accession>
<evidence type="ECO:0000313" key="1">
    <source>
        <dbReference type="EMBL" id="KIM31871.1"/>
    </source>
</evidence>
<keyword evidence="2" id="KW-1185">Reference proteome</keyword>
<organism evidence="1 2">
    <name type="scientific">Serendipita vermifera MAFF 305830</name>
    <dbReference type="NCBI Taxonomy" id="933852"/>
    <lineage>
        <taxon>Eukaryota</taxon>
        <taxon>Fungi</taxon>
        <taxon>Dikarya</taxon>
        <taxon>Basidiomycota</taxon>
        <taxon>Agaricomycotina</taxon>
        <taxon>Agaricomycetes</taxon>
        <taxon>Sebacinales</taxon>
        <taxon>Serendipitaceae</taxon>
        <taxon>Serendipita</taxon>
    </lineage>
</organism>